<dbReference type="InterPro" id="IPR000070">
    <property type="entry name" value="Pectinesterase_cat"/>
</dbReference>
<evidence type="ECO:0000256" key="7">
    <source>
        <dbReference type="PROSITE-ProRule" id="PRU10040"/>
    </source>
</evidence>
<dbReference type="GO" id="GO:0030599">
    <property type="term" value="F:pectinesterase activity"/>
    <property type="evidence" value="ECO:0007669"/>
    <property type="project" value="UniProtKB-UniRule"/>
</dbReference>
<dbReference type="Gene3D" id="2.160.20.10">
    <property type="entry name" value="Single-stranded right-handed beta-helix, Pectin lyase-like"/>
    <property type="match status" value="1"/>
</dbReference>
<comment type="caution">
    <text evidence="10">The sequence shown here is derived from an EMBL/GenBank/DDBJ whole genome shotgun (WGS) entry which is preliminary data.</text>
</comment>
<evidence type="ECO:0000256" key="8">
    <source>
        <dbReference type="RuleBase" id="RU000589"/>
    </source>
</evidence>
<comment type="similarity">
    <text evidence="2">Belongs to the pectinesterase family.</text>
</comment>
<feature type="chain" id="PRO_5017105657" description="Pectinesterase" evidence="8">
    <location>
        <begin position="24"/>
        <end position="382"/>
    </location>
</feature>
<dbReference type="SUPFAM" id="SSF51126">
    <property type="entry name" value="Pectin lyase-like"/>
    <property type="match status" value="1"/>
</dbReference>
<feature type="signal peptide" evidence="8">
    <location>
        <begin position="1"/>
        <end position="23"/>
    </location>
</feature>
<reference evidence="10 11" key="1">
    <citation type="journal article" date="2018" name="Cell">
        <title>The Chara Genome: Secondary Complexity and Implications for Plant Terrestrialization.</title>
        <authorList>
            <person name="Nishiyama T."/>
            <person name="Sakayama H."/>
            <person name="Vries J.D."/>
            <person name="Buschmann H."/>
            <person name="Saint-Marcoux D."/>
            <person name="Ullrich K.K."/>
            <person name="Haas F.B."/>
            <person name="Vanderstraeten L."/>
            <person name="Becker D."/>
            <person name="Lang D."/>
            <person name="Vosolsobe S."/>
            <person name="Rombauts S."/>
            <person name="Wilhelmsson P.K.I."/>
            <person name="Janitza P."/>
            <person name="Kern R."/>
            <person name="Heyl A."/>
            <person name="Rumpler F."/>
            <person name="Villalobos L.I.A.C."/>
            <person name="Clay J.M."/>
            <person name="Skokan R."/>
            <person name="Toyoda A."/>
            <person name="Suzuki Y."/>
            <person name="Kagoshima H."/>
            <person name="Schijlen E."/>
            <person name="Tajeshwar N."/>
            <person name="Catarino B."/>
            <person name="Hetherington A.J."/>
            <person name="Saltykova A."/>
            <person name="Bonnot C."/>
            <person name="Breuninger H."/>
            <person name="Symeonidi A."/>
            <person name="Radhakrishnan G.V."/>
            <person name="Van Nieuwerburgh F."/>
            <person name="Deforce D."/>
            <person name="Chang C."/>
            <person name="Karol K.G."/>
            <person name="Hedrich R."/>
            <person name="Ulvskov P."/>
            <person name="Glockner G."/>
            <person name="Delwiche C.F."/>
            <person name="Petrasek J."/>
            <person name="Van de Peer Y."/>
            <person name="Friml J."/>
            <person name="Beilby M."/>
            <person name="Dolan L."/>
            <person name="Kohara Y."/>
            <person name="Sugano S."/>
            <person name="Fujiyama A."/>
            <person name="Delaux P.-M."/>
            <person name="Quint M."/>
            <person name="TheiBen G."/>
            <person name="Hagemann M."/>
            <person name="Harholt J."/>
            <person name="Dunand C."/>
            <person name="Zachgo S."/>
            <person name="Langdale J."/>
            <person name="Maumus F."/>
            <person name="Straeten D.V.D."/>
            <person name="Gould S.B."/>
            <person name="Rensing S.A."/>
        </authorList>
    </citation>
    <scope>NUCLEOTIDE SEQUENCE [LARGE SCALE GENOMIC DNA]</scope>
    <source>
        <strain evidence="10 11">S276</strain>
    </source>
</reference>
<gene>
    <name evidence="10" type="ORF">CBR_g20437</name>
</gene>
<accession>A0A388JUC2</accession>
<feature type="domain" description="Pectinesterase catalytic" evidence="9">
    <location>
        <begin position="74"/>
        <end position="367"/>
    </location>
</feature>
<keyword evidence="5 8" id="KW-0063">Aspartyl esterase</keyword>
<evidence type="ECO:0000256" key="3">
    <source>
        <dbReference type="ARBA" id="ARBA00013229"/>
    </source>
</evidence>
<name>A0A388JUC2_CHABU</name>
<keyword evidence="11" id="KW-1185">Reference proteome</keyword>
<organism evidence="10 11">
    <name type="scientific">Chara braunii</name>
    <name type="common">Braun's stonewort</name>
    <dbReference type="NCBI Taxonomy" id="69332"/>
    <lineage>
        <taxon>Eukaryota</taxon>
        <taxon>Viridiplantae</taxon>
        <taxon>Streptophyta</taxon>
        <taxon>Charophyceae</taxon>
        <taxon>Charales</taxon>
        <taxon>Characeae</taxon>
        <taxon>Chara</taxon>
    </lineage>
</organism>
<evidence type="ECO:0000256" key="1">
    <source>
        <dbReference type="ARBA" id="ARBA00005184"/>
    </source>
</evidence>
<evidence type="ECO:0000256" key="2">
    <source>
        <dbReference type="ARBA" id="ARBA00008891"/>
    </source>
</evidence>
<sequence>MVRALALLATAAVLCHFSSVANAGPLEITLVQKQGVEQNFAGFVRRAYQVTAAGDWAPGARESARVSVARPACNVTVAKTGPANYRTVQAAINGIPGNRGTKLWIICVKAGVYKEKVRVPSTATYVQMWGWSLDPNKVEITWGDTAGTRGPGGSPLGTYNSYTFAVEADYFSAYYMMIRNTAPRPADGAVGGQAVAARLTANYVSFFRCHFTGYQDTLYCHQGIHYFKNCYVRGSVDFIFGNGTVLFLKCQLYADVVTKGYLTAQNQAKPSEGTGFVIREGAISGTGLVYLGRAWGLASRVVFAKVFMSKIIAPVGWDNWGKPTDAIFYGEYKCYGSGAEEGRRASWAFQLTDAQARPFMSSNWIKARTWMPAAGIIPAALP</sequence>
<evidence type="ECO:0000256" key="4">
    <source>
        <dbReference type="ARBA" id="ARBA00022801"/>
    </source>
</evidence>
<dbReference type="EC" id="3.1.1.11" evidence="3 8"/>
<feature type="active site" evidence="7">
    <location>
        <position position="237"/>
    </location>
</feature>
<dbReference type="Gramene" id="GBG61406">
    <property type="protein sequence ID" value="GBG61406"/>
    <property type="gene ID" value="CBR_g20437"/>
</dbReference>
<dbReference type="OrthoDB" id="2019149at2759"/>
<dbReference type="UniPathway" id="UPA00545">
    <property type="reaction ID" value="UER00823"/>
</dbReference>
<dbReference type="InterPro" id="IPR033131">
    <property type="entry name" value="Pectinesterase_Asp_AS"/>
</dbReference>
<dbReference type="InterPro" id="IPR012334">
    <property type="entry name" value="Pectin_lyas_fold"/>
</dbReference>
<proteinExistence type="inferred from homology"/>
<evidence type="ECO:0000259" key="9">
    <source>
        <dbReference type="Pfam" id="PF01095"/>
    </source>
</evidence>
<dbReference type="EMBL" id="BFEA01000019">
    <property type="protein sequence ID" value="GBG61406.1"/>
    <property type="molecule type" value="Genomic_DNA"/>
</dbReference>
<evidence type="ECO:0000313" key="10">
    <source>
        <dbReference type="EMBL" id="GBG61406.1"/>
    </source>
</evidence>
<dbReference type="PANTHER" id="PTHR31321:SF57">
    <property type="entry name" value="PECTINESTERASE 53-RELATED"/>
    <property type="match status" value="1"/>
</dbReference>
<dbReference type="Proteomes" id="UP000265515">
    <property type="component" value="Unassembled WGS sequence"/>
</dbReference>
<evidence type="ECO:0000313" key="11">
    <source>
        <dbReference type="Proteomes" id="UP000265515"/>
    </source>
</evidence>
<dbReference type="GO" id="GO:0042545">
    <property type="term" value="P:cell wall modification"/>
    <property type="evidence" value="ECO:0007669"/>
    <property type="project" value="UniProtKB-UniRule"/>
</dbReference>
<dbReference type="OMA" id="WIKARTW"/>
<dbReference type="GO" id="GO:0045490">
    <property type="term" value="P:pectin catabolic process"/>
    <property type="evidence" value="ECO:0007669"/>
    <property type="project" value="UniProtKB-UniRule"/>
</dbReference>
<comment type="catalytic activity">
    <reaction evidence="6 8">
        <text>[(1-&gt;4)-alpha-D-galacturonosyl methyl ester](n) + n H2O = [(1-&gt;4)-alpha-D-galacturonosyl](n) + n methanol + n H(+)</text>
        <dbReference type="Rhea" id="RHEA:22380"/>
        <dbReference type="Rhea" id="RHEA-COMP:14570"/>
        <dbReference type="Rhea" id="RHEA-COMP:14573"/>
        <dbReference type="ChEBI" id="CHEBI:15377"/>
        <dbReference type="ChEBI" id="CHEBI:15378"/>
        <dbReference type="ChEBI" id="CHEBI:17790"/>
        <dbReference type="ChEBI" id="CHEBI:140522"/>
        <dbReference type="ChEBI" id="CHEBI:140523"/>
        <dbReference type="EC" id="3.1.1.11"/>
    </reaction>
</comment>
<evidence type="ECO:0000256" key="5">
    <source>
        <dbReference type="ARBA" id="ARBA00023085"/>
    </source>
</evidence>
<protein>
    <recommendedName>
        <fullName evidence="3 8">Pectinesterase</fullName>
        <ecNumber evidence="3 8">3.1.1.11</ecNumber>
    </recommendedName>
</protein>
<dbReference type="AlphaFoldDB" id="A0A388JUC2"/>
<keyword evidence="4 8" id="KW-0378">Hydrolase</keyword>
<dbReference type="InterPro" id="IPR011050">
    <property type="entry name" value="Pectin_lyase_fold/virulence"/>
</dbReference>
<evidence type="ECO:0000256" key="6">
    <source>
        <dbReference type="ARBA" id="ARBA00047928"/>
    </source>
</evidence>
<dbReference type="PANTHER" id="PTHR31321">
    <property type="entry name" value="ACYL-COA THIOESTER HYDROLASE YBHC-RELATED"/>
    <property type="match status" value="1"/>
</dbReference>
<comment type="pathway">
    <text evidence="1 8">Glycan metabolism; pectin degradation; 2-dehydro-3-deoxy-D-gluconate from pectin: step 1/5.</text>
</comment>
<dbReference type="PROSITE" id="PS00503">
    <property type="entry name" value="PECTINESTERASE_2"/>
    <property type="match status" value="1"/>
</dbReference>
<dbReference type="STRING" id="69332.A0A388JUC2"/>
<dbReference type="Pfam" id="PF01095">
    <property type="entry name" value="Pectinesterase"/>
    <property type="match status" value="1"/>
</dbReference>
<keyword evidence="8" id="KW-0732">Signal</keyword>